<dbReference type="NCBIfam" id="TIGR00756">
    <property type="entry name" value="PPR"/>
    <property type="match status" value="6"/>
</dbReference>
<dbReference type="AlphaFoldDB" id="A0A0E0AQ16"/>
<feature type="repeat" description="PPR" evidence="3">
    <location>
        <begin position="275"/>
        <end position="309"/>
    </location>
</feature>
<dbReference type="Pfam" id="PF13041">
    <property type="entry name" value="PPR_2"/>
    <property type="match status" value="3"/>
</dbReference>
<evidence type="ECO:0000313" key="6">
    <source>
        <dbReference type="Proteomes" id="UP000026961"/>
    </source>
</evidence>
<feature type="repeat" description="PPR" evidence="3">
    <location>
        <begin position="130"/>
        <end position="165"/>
    </location>
</feature>
<dbReference type="InterPro" id="IPR002885">
    <property type="entry name" value="PPR_rpt"/>
</dbReference>
<evidence type="ECO:0000256" key="1">
    <source>
        <dbReference type="ARBA" id="ARBA00022737"/>
    </source>
</evidence>
<evidence type="ECO:0000256" key="3">
    <source>
        <dbReference type="PROSITE-ProRule" id="PRU00708"/>
    </source>
</evidence>
<dbReference type="PROSITE" id="PS51375">
    <property type="entry name" value="PPR"/>
    <property type="match status" value="6"/>
</dbReference>
<feature type="repeat" description="PPR" evidence="3">
    <location>
        <begin position="205"/>
        <end position="239"/>
    </location>
</feature>
<dbReference type="GO" id="GO:0003729">
    <property type="term" value="F:mRNA binding"/>
    <property type="evidence" value="ECO:0007669"/>
    <property type="project" value="TreeGrafter"/>
</dbReference>
<dbReference type="PANTHER" id="PTHR47933:SF11">
    <property type="entry name" value="PENTATRICOPEPTIDE REPEAT-CONTAINING PROTEIN 2"/>
    <property type="match status" value="1"/>
</dbReference>
<feature type="repeat" description="PPR" evidence="3">
    <location>
        <begin position="95"/>
        <end position="129"/>
    </location>
</feature>
<organism evidence="5">
    <name type="scientific">Oryza glumipatula</name>
    <dbReference type="NCBI Taxonomy" id="40148"/>
    <lineage>
        <taxon>Eukaryota</taxon>
        <taxon>Viridiplantae</taxon>
        <taxon>Streptophyta</taxon>
        <taxon>Embryophyta</taxon>
        <taxon>Tracheophyta</taxon>
        <taxon>Spermatophyta</taxon>
        <taxon>Magnoliopsida</taxon>
        <taxon>Liliopsida</taxon>
        <taxon>Poales</taxon>
        <taxon>Poaceae</taxon>
        <taxon>BOP clade</taxon>
        <taxon>Oryzoideae</taxon>
        <taxon>Oryzeae</taxon>
        <taxon>Oryzinae</taxon>
        <taxon>Oryza</taxon>
    </lineage>
</organism>
<protein>
    <recommendedName>
        <fullName evidence="7">Pentacotripeptide-repeat region of PRORP domain-containing protein</fullName>
    </recommendedName>
</protein>
<proteinExistence type="predicted"/>
<dbReference type="InterPro" id="IPR051240">
    <property type="entry name" value="Mito_RNA-Proc/Resp"/>
</dbReference>
<name>A0A0E0AQ16_9ORYZ</name>
<feature type="repeat" description="PPR" evidence="3">
    <location>
        <begin position="166"/>
        <end position="200"/>
    </location>
</feature>
<evidence type="ECO:0000256" key="4">
    <source>
        <dbReference type="SAM" id="MobiDB-lite"/>
    </source>
</evidence>
<dbReference type="PANTHER" id="PTHR47933">
    <property type="entry name" value="PENTATRICOPEPTIDE REPEAT-CONTAINING PROTEIN 1, MITOCHONDRIAL"/>
    <property type="match status" value="1"/>
</dbReference>
<reference evidence="5" key="2">
    <citation type="submission" date="2018-05" db="EMBL/GenBank/DDBJ databases">
        <title>OgluRS3 (Oryza glumaepatula Reference Sequence Version 3).</title>
        <authorList>
            <person name="Zhang J."/>
            <person name="Kudrna D."/>
            <person name="Lee S."/>
            <person name="Talag J."/>
            <person name="Welchert J."/>
            <person name="Wing R.A."/>
        </authorList>
    </citation>
    <scope>NUCLEOTIDE SEQUENCE [LARGE SCALE GENOMIC DNA]</scope>
</reference>
<keyword evidence="2" id="KW-0809">Transit peptide</keyword>
<keyword evidence="6" id="KW-1185">Reference proteome</keyword>
<dbReference type="Gene3D" id="1.25.40.10">
    <property type="entry name" value="Tetratricopeptide repeat domain"/>
    <property type="match status" value="2"/>
</dbReference>
<dbReference type="Gramene" id="OGLUM08G00830.2">
    <property type="protein sequence ID" value="OGLUM08G00830.2"/>
    <property type="gene ID" value="OGLUM08G00830"/>
</dbReference>
<keyword evidence="1" id="KW-0677">Repeat</keyword>
<accession>A0A0E0AQ16</accession>
<reference evidence="5" key="1">
    <citation type="submission" date="2015-04" db="UniProtKB">
        <authorList>
            <consortium name="EnsemblPlants"/>
        </authorList>
    </citation>
    <scope>IDENTIFICATION</scope>
</reference>
<evidence type="ECO:0000256" key="2">
    <source>
        <dbReference type="ARBA" id="ARBA00022946"/>
    </source>
</evidence>
<dbReference type="EnsemblPlants" id="OGLUM08G00830.2">
    <property type="protein sequence ID" value="OGLUM08G00830.2"/>
    <property type="gene ID" value="OGLUM08G00830"/>
</dbReference>
<evidence type="ECO:0000313" key="5">
    <source>
        <dbReference type="EnsemblPlants" id="OGLUM08G00830.2"/>
    </source>
</evidence>
<dbReference type="Proteomes" id="UP000026961">
    <property type="component" value="Chromosome 8"/>
</dbReference>
<dbReference type="HOGENOM" id="CLU_002706_14_0_1"/>
<sequence>MSSRRVRVTGLGRPDAGVSRTKKQQQNQGLPRQHQQQQEAGGGGRAGREHAHHLFDELLRRDTTSIFDLNSALSAVARESPAVALSLFNRMPRADLCTYSIVIGCCSRAGHLDLAFAALGRVIRTGWTAQAITFSPLLKGLCHDKRTSDAMDIALRRMPALGCTPNAFSYNILLKGLCDENRSQQALHLLHTMMADDTRGGCPPDVVSYTTVINGLLREGQLDKAYCLFDEMLDQGMSPNCITYNCLLHGYCSSGKPKEAIGIFRKMCRDGVEPDVVTYNTLMDYLCKNGRSMEARKVFDSMVKKGHKPDSSIYGTLLHGYATEGYLVQMHQLLDVMVRNETCRKAMGGNNKKERCMKTKCKKTVSSGTIYDHKTNLVQVCHEQMKSFNNPITLSCIHVQGVKRMYIRIAMYKRRSISIYMFTALSLHFHHLIISNILYLGNCSLPPPALFSLVQLSIHHFLGW</sequence>
<dbReference type="SUPFAM" id="SSF81901">
    <property type="entry name" value="HCP-like"/>
    <property type="match status" value="1"/>
</dbReference>
<feature type="region of interest" description="Disordered" evidence="4">
    <location>
        <begin position="1"/>
        <end position="48"/>
    </location>
</feature>
<dbReference type="InterPro" id="IPR011990">
    <property type="entry name" value="TPR-like_helical_dom_sf"/>
</dbReference>
<feature type="repeat" description="PPR" evidence="3">
    <location>
        <begin position="240"/>
        <end position="274"/>
    </location>
</feature>
<evidence type="ECO:0008006" key="7">
    <source>
        <dbReference type="Google" id="ProtNLM"/>
    </source>
</evidence>
<dbReference type="Pfam" id="PF01535">
    <property type="entry name" value="PPR"/>
    <property type="match status" value="1"/>
</dbReference>